<name>A0A438DUJ1_VITVI</name>
<evidence type="ECO:0000313" key="2">
    <source>
        <dbReference type="Proteomes" id="UP000288805"/>
    </source>
</evidence>
<dbReference type="AlphaFoldDB" id="A0A438DUJ1"/>
<proteinExistence type="predicted"/>
<gene>
    <name evidence="1" type="ORF">CK203_084170</name>
</gene>
<organism evidence="1 2">
    <name type="scientific">Vitis vinifera</name>
    <name type="common">Grape</name>
    <dbReference type="NCBI Taxonomy" id="29760"/>
    <lineage>
        <taxon>Eukaryota</taxon>
        <taxon>Viridiplantae</taxon>
        <taxon>Streptophyta</taxon>
        <taxon>Embryophyta</taxon>
        <taxon>Tracheophyta</taxon>
        <taxon>Spermatophyta</taxon>
        <taxon>Magnoliopsida</taxon>
        <taxon>eudicotyledons</taxon>
        <taxon>Gunneridae</taxon>
        <taxon>Pentapetalae</taxon>
        <taxon>rosids</taxon>
        <taxon>Vitales</taxon>
        <taxon>Vitaceae</taxon>
        <taxon>Viteae</taxon>
        <taxon>Vitis</taxon>
    </lineage>
</organism>
<accession>A0A438DUJ1</accession>
<dbReference type="Proteomes" id="UP000288805">
    <property type="component" value="Unassembled WGS sequence"/>
</dbReference>
<evidence type="ECO:0000313" key="1">
    <source>
        <dbReference type="EMBL" id="RVW39060.1"/>
    </source>
</evidence>
<protein>
    <submittedName>
        <fullName evidence="1">Uncharacterized protein</fullName>
    </submittedName>
</protein>
<comment type="caution">
    <text evidence="1">The sequence shown here is derived from an EMBL/GenBank/DDBJ whole genome shotgun (WGS) entry which is preliminary data.</text>
</comment>
<reference evidence="1 2" key="1">
    <citation type="journal article" date="2018" name="PLoS Genet.">
        <title>Population sequencing reveals clonal diversity and ancestral inbreeding in the grapevine cultivar Chardonnay.</title>
        <authorList>
            <person name="Roach M.J."/>
            <person name="Johnson D.L."/>
            <person name="Bohlmann J."/>
            <person name="van Vuuren H.J."/>
            <person name="Jones S.J."/>
            <person name="Pretorius I.S."/>
            <person name="Schmidt S.A."/>
            <person name="Borneman A.R."/>
        </authorList>
    </citation>
    <scope>NUCLEOTIDE SEQUENCE [LARGE SCALE GENOMIC DNA]</scope>
    <source>
        <strain evidence="2">cv. Chardonnay</strain>
        <tissue evidence="1">Leaf</tissue>
    </source>
</reference>
<sequence>MELSGGVETFGQPKIYRLFSVSGVRDLRLIGNLFANESLLGSMGRKRGVGALEEWGKVVELGKGVNRRLLIVHVGAGGVECRDSVEWEEVGFLEGVRCQWRLMEKHFSNVLQGLMICDKDIGLRIDKKQVEEPRVYRKWSLTTLFASAIYAKLHFSKAAKHDGEVVCHWNSCFLRLFHDMEMCASSQVGVSTPPMRGHNMSMSGGNLSSHGLRHVIDGSLEGSKQAKWHGLHQRCARLAVDGVASVHKNANRRSMTHGHNV</sequence>
<dbReference type="EMBL" id="QGNW01001495">
    <property type="protein sequence ID" value="RVW39060.1"/>
    <property type="molecule type" value="Genomic_DNA"/>
</dbReference>